<keyword evidence="2" id="KW-0326">Glycosidase</keyword>
<dbReference type="Pfam" id="PF02449">
    <property type="entry name" value="Glyco_hydro_42"/>
    <property type="match status" value="1"/>
</dbReference>
<feature type="domain" description="Glycoside hydrolase family 42 N-terminal" evidence="4">
    <location>
        <begin position="221"/>
        <end position="409"/>
    </location>
</feature>
<reference evidence="7" key="1">
    <citation type="submission" date="2019-09" db="EMBL/GenBank/DDBJ databases">
        <authorList>
            <person name="Jung D.-H."/>
        </authorList>
    </citation>
    <scope>NUCLEOTIDE SEQUENCE [LARGE SCALE GENOMIC DNA]</scope>
    <source>
        <strain evidence="7">JA-25</strain>
    </source>
</reference>
<organism evidence="6 7">
    <name type="scientific">Fibrivirga algicola</name>
    <dbReference type="NCBI Taxonomy" id="2950420"/>
    <lineage>
        <taxon>Bacteria</taxon>
        <taxon>Pseudomonadati</taxon>
        <taxon>Bacteroidota</taxon>
        <taxon>Cytophagia</taxon>
        <taxon>Cytophagales</taxon>
        <taxon>Spirosomataceae</taxon>
        <taxon>Fibrivirga</taxon>
    </lineage>
</organism>
<feature type="signal peptide" evidence="3">
    <location>
        <begin position="1"/>
        <end position="22"/>
    </location>
</feature>
<dbReference type="RefSeq" id="WP_166694221.1">
    <property type="nucleotide sequence ID" value="NZ_WAEL01000014.1"/>
</dbReference>
<dbReference type="Gene3D" id="3.20.20.80">
    <property type="entry name" value="Glycosidases"/>
    <property type="match status" value="1"/>
</dbReference>
<dbReference type="InterPro" id="IPR026444">
    <property type="entry name" value="Secre_tail"/>
</dbReference>
<dbReference type="EMBL" id="WAEL01000014">
    <property type="protein sequence ID" value="NID13704.1"/>
    <property type="molecule type" value="Genomic_DNA"/>
</dbReference>
<dbReference type="Gene3D" id="2.60.120.260">
    <property type="entry name" value="Galactose-binding domain-like"/>
    <property type="match status" value="1"/>
</dbReference>
<evidence type="ECO:0000256" key="1">
    <source>
        <dbReference type="ARBA" id="ARBA00022801"/>
    </source>
</evidence>
<evidence type="ECO:0000256" key="2">
    <source>
        <dbReference type="ARBA" id="ARBA00023295"/>
    </source>
</evidence>
<dbReference type="Pfam" id="PF18962">
    <property type="entry name" value="Por_Secre_tail"/>
    <property type="match status" value="1"/>
</dbReference>
<dbReference type="NCBIfam" id="TIGR04183">
    <property type="entry name" value="Por_Secre_tail"/>
    <property type="match status" value="1"/>
</dbReference>
<comment type="caution">
    <text evidence="6">The sequence shown here is derived from an EMBL/GenBank/DDBJ whole genome shotgun (WGS) entry which is preliminary data.</text>
</comment>
<evidence type="ECO:0000259" key="5">
    <source>
        <dbReference type="Pfam" id="PF18962"/>
    </source>
</evidence>
<keyword evidence="3" id="KW-0732">Signal</keyword>
<evidence type="ECO:0000313" key="7">
    <source>
        <dbReference type="Proteomes" id="UP000606008"/>
    </source>
</evidence>
<reference evidence="7" key="2">
    <citation type="submission" date="2023-07" db="EMBL/GenBank/DDBJ databases">
        <authorList>
            <person name="Jung D.-H."/>
        </authorList>
    </citation>
    <scope>NUCLEOTIDE SEQUENCE [LARGE SCALE GENOMIC DNA]</scope>
    <source>
        <strain evidence="7">JA-25</strain>
    </source>
</reference>
<proteinExistence type="predicted"/>
<dbReference type="SUPFAM" id="SSF51445">
    <property type="entry name" value="(Trans)glycosidases"/>
    <property type="match status" value="1"/>
</dbReference>
<sequence>MIRFYRLFLIFLFCSLSGLLSAQNNQRYLMLSLGNNNIGNGDNGIETINQLKANGGNSVLITMLWSTINNWRKDDPNPWQQYDDQVAAARRNGMKIAIRLWIDNQRLDTPSDPNNNFEDGYNGWNAADRMQGFNIFGQNLRVYQQFDGLYLNQGTFRVFTSFAAPATVEKGTTFAARVAQRYSYLLNTNELLFICVGTTGQGEFGYPSSTTKGLQGDFERLYDYSEPMVQGYRVWLRSKYRGSISRLKAAWKGDGQPSDSFDQIRPKAPNGEFKGAFEGEAGRDWYRYRHSVMKTFMLEVAAALKAVDNRFKVIQEYGSVYDKQSVQRGSYSFKDTGESLDGIKINDDHSSDYRFSTDLIRSNSPGKLIVNEVGGNLGRLSNPVPREEMIRQFVECYEHGTQIITAFNFDFTYSIDRDVIREIAARYIANTEPVARLPKQSVTFTTSGILYGDGCATIRNFYVRDCQAYKDWRAVYDLSGGQPVNLLQQDDLLMAPTIEAPRYNRVLVIGNALTEKAPDATIGWTGGPWGMAATSRDKDYVSLLTEKLREQNAEVSVQRLRLDDWEQTYTSKTFPYQTAVASKVAALWGGNKPDLVLISLAENIDQTNFNADVFRDELLKLVVSTGVTTGMVVLRNSFLPGQSKSNLVLRQVANEAGWQFANLNCIRNDVGLTAQTDWPKADSLVKRYPGDAGMKAIADIYCAQIPGLNCNQTAPVPTVSKIRVHFGVDSCQTCSDRCRNGVVQGSQDGVIWTTLAITRQPGKGWNDFVVNADQPWRYVRYVAAKNCFGELAELEFYAGNRKLRGTPIGSGASTEDTSYTAAFDGNTATIWRGTSAGPQNTAGLDFGVPSSEPDPISWCPDLDESTKAAHLELAPNPADDYLTYLYQMPTSEVVTIEVFDLAGRLRSRQQLAGSEARQQYQVYVGTWQPGMYIAKIKAGNYATSKRFLIAR</sequence>
<dbReference type="InterPro" id="IPR017853">
    <property type="entry name" value="GH"/>
</dbReference>
<keyword evidence="7" id="KW-1185">Reference proteome</keyword>
<gene>
    <name evidence="6" type="ORF">F7231_26280</name>
</gene>
<dbReference type="InterPro" id="IPR013529">
    <property type="entry name" value="Glyco_hydro_42_N"/>
</dbReference>
<dbReference type="Proteomes" id="UP000606008">
    <property type="component" value="Unassembled WGS sequence"/>
</dbReference>
<protein>
    <submittedName>
        <fullName evidence="6">T9SS type A sorting domain-containing protein</fullName>
    </submittedName>
</protein>
<evidence type="ECO:0000313" key="6">
    <source>
        <dbReference type="EMBL" id="NID13704.1"/>
    </source>
</evidence>
<evidence type="ECO:0000256" key="3">
    <source>
        <dbReference type="SAM" id="SignalP"/>
    </source>
</evidence>
<feature type="domain" description="Secretion system C-terminal sorting" evidence="5">
    <location>
        <begin position="875"/>
        <end position="949"/>
    </location>
</feature>
<name>A0ABX0QML0_9BACT</name>
<feature type="chain" id="PRO_5045302835" evidence="3">
    <location>
        <begin position="23"/>
        <end position="951"/>
    </location>
</feature>
<evidence type="ECO:0000259" key="4">
    <source>
        <dbReference type="Pfam" id="PF02449"/>
    </source>
</evidence>
<keyword evidence="1" id="KW-0378">Hydrolase</keyword>
<accession>A0ABX0QML0</accession>